<accession>H6NGA3</accession>
<sequence>MPMTPVYALHMELPEDKRAGYYAQIVKGLAGRTRLLDREKETLIFASADDRDAAVPVMEQYKVPCEFENLLRLPSPLRLYPEFSDYGFLSRLEQAYLPAELAAIFRLAPEPGTGRPAEPRQAELQLREHLLADWPDEGEEKTYAVQAHQAELAEGIARAYGCRAVWLHRPEE</sequence>
<evidence type="ECO:0000313" key="2">
    <source>
        <dbReference type="Proteomes" id="UP000007523"/>
    </source>
</evidence>
<dbReference type="RefSeq" id="WP_014371649.1">
    <property type="nucleotide sequence ID" value="NC_016935.1"/>
</dbReference>
<protein>
    <submittedName>
        <fullName evidence="1">Uncharacterized protein</fullName>
    </submittedName>
</protein>
<dbReference type="Proteomes" id="UP000007523">
    <property type="component" value="Chromosome"/>
</dbReference>
<gene>
    <name evidence="1" type="ORF">PM3016_5534</name>
</gene>
<keyword evidence="2" id="KW-1185">Reference proteome</keyword>
<dbReference type="HOGENOM" id="CLU_1553764_0_0_9"/>
<dbReference type="EMBL" id="CP003235">
    <property type="protein sequence ID" value="AFC32230.1"/>
    <property type="molecule type" value="Genomic_DNA"/>
</dbReference>
<dbReference type="KEGG" id="pmq:PM3016_5534"/>
<dbReference type="STRING" id="1116391.PM3016_5534"/>
<organism evidence="1 2">
    <name type="scientific">Paenibacillus mucilaginosus 3016</name>
    <dbReference type="NCBI Taxonomy" id="1116391"/>
    <lineage>
        <taxon>Bacteria</taxon>
        <taxon>Bacillati</taxon>
        <taxon>Bacillota</taxon>
        <taxon>Bacilli</taxon>
        <taxon>Bacillales</taxon>
        <taxon>Paenibacillaceae</taxon>
        <taxon>Paenibacillus</taxon>
    </lineage>
</organism>
<evidence type="ECO:0000313" key="1">
    <source>
        <dbReference type="EMBL" id="AFC32230.1"/>
    </source>
</evidence>
<dbReference type="AlphaFoldDB" id="H6NGA3"/>
<name>H6NGA3_9BACL</name>
<proteinExistence type="predicted"/>
<reference evidence="1 2" key="1">
    <citation type="journal article" date="2012" name="J. Bacteriol.">
        <title>Complete Genome Sequence of Paenibacillus mucilaginosus 3016, a Bacterium Functional as Microbial Fertilizer.</title>
        <authorList>
            <person name="Ma M."/>
            <person name="Wang Z."/>
            <person name="Li L."/>
            <person name="Jiang X."/>
            <person name="Guan D."/>
            <person name="Cao F."/>
            <person name="Chen H."/>
            <person name="Wang X."/>
            <person name="Shen D."/>
            <person name="Du B."/>
            <person name="Li J."/>
        </authorList>
    </citation>
    <scope>NUCLEOTIDE SEQUENCE [LARGE SCALE GENOMIC DNA]</scope>
    <source>
        <strain evidence="1 2">3016</strain>
    </source>
</reference>